<dbReference type="InterPro" id="IPR032263">
    <property type="entry name" value="Citrate-bd"/>
</dbReference>
<reference evidence="3" key="1">
    <citation type="submission" date="2024-02" db="UniProtKB">
        <authorList>
            <consortium name="WormBaseParasite"/>
        </authorList>
    </citation>
    <scope>IDENTIFICATION</scope>
</reference>
<evidence type="ECO:0000259" key="1">
    <source>
        <dbReference type="Pfam" id="PF16114"/>
    </source>
</evidence>
<name>A0AAF3J8U8_9BILA</name>
<dbReference type="WBParaSite" id="MBELARI_LOCUS365">
    <property type="protein sequence ID" value="MBELARI_LOCUS365"/>
    <property type="gene ID" value="MBELARI_LOCUS365"/>
</dbReference>
<dbReference type="Pfam" id="PF16114">
    <property type="entry name" value="Citrate_bind"/>
    <property type="match status" value="1"/>
</dbReference>
<proteinExistence type="predicted"/>
<feature type="domain" description="ATP-citrate synthase citrate-binding" evidence="1">
    <location>
        <begin position="37"/>
        <end position="127"/>
    </location>
</feature>
<evidence type="ECO:0000313" key="3">
    <source>
        <dbReference type="WBParaSite" id="MBELARI_LOCUS365"/>
    </source>
</evidence>
<dbReference type="InterPro" id="IPR016102">
    <property type="entry name" value="Succinyl-CoA_synth-like"/>
</dbReference>
<evidence type="ECO:0000313" key="2">
    <source>
        <dbReference type="Proteomes" id="UP000887575"/>
    </source>
</evidence>
<keyword evidence="2" id="KW-1185">Reference proteome</keyword>
<organism evidence="2 3">
    <name type="scientific">Mesorhabditis belari</name>
    <dbReference type="NCBI Taxonomy" id="2138241"/>
    <lineage>
        <taxon>Eukaryota</taxon>
        <taxon>Metazoa</taxon>
        <taxon>Ecdysozoa</taxon>
        <taxon>Nematoda</taxon>
        <taxon>Chromadorea</taxon>
        <taxon>Rhabditida</taxon>
        <taxon>Rhabditina</taxon>
        <taxon>Rhabditomorpha</taxon>
        <taxon>Rhabditoidea</taxon>
        <taxon>Rhabditidae</taxon>
        <taxon>Mesorhabditinae</taxon>
        <taxon>Mesorhabditis</taxon>
    </lineage>
</organism>
<dbReference type="Proteomes" id="UP000887575">
    <property type="component" value="Unassembled WGS sequence"/>
</dbReference>
<dbReference type="AlphaFoldDB" id="A0AAF3J8U8"/>
<dbReference type="Gene3D" id="3.40.50.261">
    <property type="entry name" value="Succinyl-CoA synthetase domains"/>
    <property type="match status" value="1"/>
</dbReference>
<sequence>MSGKSISELSGKQIPYRHFAGRKRLEGIVSAPKMLRLRRAAELANYGEYSGDPTLGEIRNYASTILSLMTQGAPRPDGKLLFIGGAIANFIKVGETFQGIIELCNFALMLQAHKISIYDRRSGPKHELAQDQGC</sequence>
<accession>A0AAF3J8U8</accession>
<protein>
    <recommendedName>
        <fullName evidence="1">ATP-citrate synthase citrate-binding domain-containing protein</fullName>
    </recommendedName>
</protein>